<evidence type="ECO:0000313" key="2">
    <source>
        <dbReference type="Proteomes" id="UP000644756"/>
    </source>
</evidence>
<name>A0A917FV73_9BACL</name>
<dbReference type="Proteomes" id="UP000644756">
    <property type="component" value="Unassembled WGS sequence"/>
</dbReference>
<accession>A0A917FV73</accession>
<proteinExistence type="predicted"/>
<keyword evidence="2" id="KW-1185">Reference proteome</keyword>
<sequence>MFTTIRAVDHHAACLVQKQKESPSRHDLRLDGLSFLLSPTLGYAPAERLGMAHAECGDAGG</sequence>
<evidence type="ECO:0000313" key="1">
    <source>
        <dbReference type="EMBL" id="GGG04272.1"/>
    </source>
</evidence>
<gene>
    <name evidence="1" type="ORF">GCM10010916_21610</name>
</gene>
<dbReference type="AlphaFoldDB" id="A0A917FV73"/>
<protein>
    <submittedName>
        <fullName evidence="1">Uncharacterized protein</fullName>
    </submittedName>
</protein>
<dbReference type="EMBL" id="BMGR01000006">
    <property type="protein sequence ID" value="GGG04272.1"/>
    <property type="molecule type" value="Genomic_DNA"/>
</dbReference>
<reference evidence="1" key="1">
    <citation type="journal article" date="2014" name="Int. J. Syst. Evol. Microbiol.">
        <title>Complete genome sequence of Corynebacterium casei LMG S-19264T (=DSM 44701T), isolated from a smear-ripened cheese.</title>
        <authorList>
            <consortium name="US DOE Joint Genome Institute (JGI-PGF)"/>
            <person name="Walter F."/>
            <person name="Albersmeier A."/>
            <person name="Kalinowski J."/>
            <person name="Ruckert C."/>
        </authorList>
    </citation>
    <scope>NUCLEOTIDE SEQUENCE</scope>
    <source>
        <strain evidence="1">CGMCC 1.12987</strain>
    </source>
</reference>
<reference evidence="1" key="2">
    <citation type="submission" date="2020-09" db="EMBL/GenBank/DDBJ databases">
        <authorList>
            <person name="Sun Q."/>
            <person name="Zhou Y."/>
        </authorList>
    </citation>
    <scope>NUCLEOTIDE SEQUENCE</scope>
    <source>
        <strain evidence="1">CGMCC 1.12987</strain>
    </source>
</reference>
<comment type="caution">
    <text evidence="1">The sequence shown here is derived from an EMBL/GenBank/DDBJ whole genome shotgun (WGS) entry which is preliminary data.</text>
</comment>
<organism evidence="1 2">
    <name type="scientific">Paenibacillus abyssi</name>
    <dbReference type="NCBI Taxonomy" id="1340531"/>
    <lineage>
        <taxon>Bacteria</taxon>
        <taxon>Bacillati</taxon>
        <taxon>Bacillota</taxon>
        <taxon>Bacilli</taxon>
        <taxon>Bacillales</taxon>
        <taxon>Paenibacillaceae</taxon>
        <taxon>Paenibacillus</taxon>
    </lineage>
</organism>